<feature type="non-terminal residue" evidence="1">
    <location>
        <position position="1"/>
    </location>
</feature>
<accession>A0A0B6Z787</accession>
<name>A0A0B6Z787_9EUPU</name>
<sequence length="77" mass="8432">PESQGRAAVTASSSTLILKIVVLYAPFHSASTLPYALAKKCHPDFLPGYGEERYIRELFAVNAGLTTHTEEDLQLLL</sequence>
<gene>
    <name evidence="1" type="primary">ORF51149</name>
</gene>
<dbReference type="EMBL" id="HACG01017392">
    <property type="protein sequence ID" value="CEK64257.1"/>
    <property type="molecule type" value="Transcribed_RNA"/>
</dbReference>
<protein>
    <submittedName>
        <fullName evidence="1">Uncharacterized protein</fullName>
    </submittedName>
</protein>
<reference evidence="1" key="1">
    <citation type="submission" date="2014-12" db="EMBL/GenBank/DDBJ databases">
        <title>Insight into the proteome of Arion vulgaris.</title>
        <authorList>
            <person name="Aradska J."/>
            <person name="Bulat T."/>
            <person name="Smidak R."/>
            <person name="Sarate P."/>
            <person name="Gangsoo J."/>
            <person name="Sialana F."/>
            <person name="Bilban M."/>
            <person name="Lubec G."/>
        </authorList>
    </citation>
    <scope>NUCLEOTIDE SEQUENCE</scope>
    <source>
        <tissue evidence="1">Skin</tissue>
    </source>
</reference>
<organism evidence="1">
    <name type="scientific">Arion vulgaris</name>
    <dbReference type="NCBI Taxonomy" id="1028688"/>
    <lineage>
        <taxon>Eukaryota</taxon>
        <taxon>Metazoa</taxon>
        <taxon>Spiralia</taxon>
        <taxon>Lophotrochozoa</taxon>
        <taxon>Mollusca</taxon>
        <taxon>Gastropoda</taxon>
        <taxon>Heterobranchia</taxon>
        <taxon>Euthyneura</taxon>
        <taxon>Panpulmonata</taxon>
        <taxon>Eupulmonata</taxon>
        <taxon>Stylommatophora</taxon>
        <taxon>Helicina</taxon>
        <taxon>Arionoidea</taxon>
        <taxon>Arionidae</taxon>
        <taxon>Arion</taxon>
    </lineage>
</organism>
<proteinExistence type="predicted"/>
<evidence type="ECO:0000313" key="1">
    <source>
        <dbReference type="EMBL" id="CEK64257.1"/>
    </source>
</evidence>
<dbReference type="AlphaFoldDB" id="A0A0B6Z787"/>